<dbReference type="HOGENOM" id="CLU_068627_0_0_10"/>
<evidence type="ECO:0000313" key="5">
    <source>
        <dbReference type="Proteomes" id="UP000008718"/>
    </source>
</evidence>
<dbReference type="RefSeq" id="WP_013446074.1">
    <property type="nucleotide sequence ID" value="NC_014734.1"/>
</dbReference>
<evidence type="ECO:0000313" key="4">
    <source>
        <dbReference type="EMBL" id="ADQ80705.1"/>
    </source>
</evidence>
<protein>
    <submittedName>
        <fullName evidence="4">Precorrin-6x reductase</fullName>
    </submittedName>
</protein>
<dbReference type="GO" id="GO:0016994">
    <property type="term" value="F:precorrin-6A reductase activity"/>
    <property type="evidence" value="ECO:0007669"/>
    <property type="project" value="InterPro"/>
</dbReference>
<dbReference type="OrthoDB" id="6439987at2"/>
<dbReference type="STRING" id="694427.Palpr_2573"/>
<evidence type="ECO:0000256" key="2">
    <source>
        <dbReference type="ARBA" id="ARBA00022573"/>
    </source>
</evidence>
<dbReference type="eggNOG" id="COG2099">
    <property type="taxonomic scope" value="Bacteria"/>
</dbReference>
<comment type="pathway">
    <text evidence="1">Cofactor biosynthesis; adenosylcobalamin biosynthesis.</text>
</comment>
<keyword evidence="3" id="KW-0560">Oxidoreductase</keyword>
<dbReference type="PANTHER" id="PTHR36925:SF1">
    <property type="entry name" value="COBALT-PRECORRIN-6A REDUCTASE"/>
    <property type="match status" value="1"/>
</dbReference>
<dbReference type="Proteomes" id="UP000008718">
    <property type="component" value="Chromosome"/>
</dbReference>
<dbReference type="Pfam" id="PF02571">
    <property type="entry name" value="CbiJ"/>
    <property type="match status" value="1"/>
</dbReference>
<dbReference type="UniPathway" id="UPA00148"/>
<dbReference type="NCBIfam" id="TIGR00715">
    <property type="entry name" value="precor6x_red"/>
    <property type="match status" value="1"/>
</dbReference>
<reference key="1">
    <citation type="submission" date="2010-11" db="EMBL/GenBank/DDBJ databases">
        <title>The complete genome of Paludibacter propionicigenes DSM 17365.</title>
        <authorList>
            <consortium name="US DOE Joint Genome Institute (JGI-PGF)"/>
            <person name="Lucas S."/>
            <person name="Copeland A."/>
            <person name="Lapidus A."/>
            <person name="Bruce D."/>
            <person name="Goodwin L."/>
            <person name="Pitluck S."/>
            <person name="Kyrpides N."/>
            <person name="Mavromatis K."/>
            <person name="Ivanova N."/>
            <person name="Munk A.C."/>
            <person name="Brettin T."/>
            <person name="Detter J.C."/>
            <person name="Han C."/>
            <person name="Tapia R."/>
            <person name="Land M."/>
            <person name="Hauser L."/>
            <person name="Markowitz V."/>
            <person name="Cheng J.-F."/>
            <person name="Hugenholtz P."/>
            <person name="Woyke T."/>
            <person name="Wu D."/>
            <person name="Gronow S."/>
            <person name="Wellnitz S."/>
            <person name="Brambilla E."/>
            <person name="Klenk H.-P."/>
            <person name="Eisen J.A."/>
        </authorList>
    </citation>
    <scope>NUCLEOTIDE SEQUENCE</scope>
    <source>
        <strain>WB4</strain>
    </source>
</reference>
<sequence length="246" mass="27022">MIWVVGGTSNAKEICEHLASEGHRVLVSVTTDYGRQLSEFPGIEVVQGKLSREEMEHLIQTHGVRLVVDASHPFAAEVSAGAMQAAKNTEVPYLRFERANTRFENATYVDGYEQAVAYLEEKPGNILLTTGSKFVAKFIPLGAERLFARVLSTSDSVALCEQAGLKPVNVIAMCGVGSVALNLAFLKEFDIRFLITKESGVEGGLQEKIEAANQVNAEVIIIQRPAINYPEVYSDYDLLMDRIKTI</sequence>
<evidence type="ECO:0000256" key="1">
    <source>
        <dbReference type="ARBA" id="ARBA00004953"/>
    </source>
</evidence>
<accession>E4T7L1</accession>
<name>E4T7L1_PALPW</name>
<dbReference type="KEGG" id="ppn:Palpr_2573"/>
<dbReference type="InterPro" id="IPR003723">
    <property type="entry name" value="Precorrin-6x_reduct"/>
</dbReference>
<keyword evidence="2" id="KW-0169">Cobalamin biosynthesis</keyword>
<keyword evidence="5" id="KW-1185">Reference proteome</keyword>
<dbReference type="PANTHER" id="PTHR36925">
    <property type="entry name" value="COBALT-PRECORRIN-6A REDUCTASE"/>
    <property type="match status" value="1"/>
</dbReference>
<dbReference type="GO" id="GO:0009236">
    <property type="term" value="P:cobalamin biosynthetic process"/>
    <property type="evidence" value="ECO:0007669"/>
    <property type="project" value="UniProtKB-UniPathway"/>
</dbReference>
<dbReference type="PROSITE" id="PS51014">
    <property type="entry name" value="COBK_CBIJ"/>
    <property type="match status" value="1"/>
</dbReference>
<proteinExistence type="predicted"/>
<dbReference type="Gene3D" id="3.40.50.720">
    <property type="entry name" value="NAD(P)-binding Rossmann-like Domain"/>
    <property type="match status" value="1"/>
</dbReference>
<dbReference type="AlphaFoldDB" id="E4T7L1"/>
<reference evidence="4 5" key="2">
    <citation type="journal article" date="2011" name="Stand. Genomic Sci.">
        <title>Complete genome sequence of Paludibacter propionicigenes type strain (WB4).</title>
        <authorList>
            <person name="Gronow S."/>
            <person name="Munk C."/>
            <person name="Lapidus A."/>
            <person name="Nolan M."/>
            <person name="Lucas S."/>
            <person name="Hammon N."/>
            <person name="Deshpande S."/>
            <person name="Cheng J.F."/>
            <person name="Tapia R."/>
            <person name="Han C."/>
            <person name="Goodwin L."/>
            <person name="Pitluck S."/>
            <person name="Liolios K."/>
            <person name="Ivanova N."/>
            <person name="Mavromatis K."/>
            <person name="Mikhailova N."/>
            <person name="Pati A."/>
            <person name="Chen A."/>
            <person name="Palaniappan K."/>
            <person name="Land M."/>
            <person name="Hauser L."/>
            <person name="Chang Y.J."/>
            <person name="Jeffries C.D."/>
            <person name="Brambilla E."/>
            <person name="Rohde M."/>
            <person name="Goker M."/>
            <person name="Detter J.C."/>
            <person name="Woyke T."/>
            <person name="Bristow J."/>
            <person name="Eisen J.A."/>
            <person name="Markowitz V."/>
            <person name="Hugenholtz P."/>
            <person name="Kyrpides N.C."/>
            <person name="Klenk H.P."/>
        </authorList>
    </citation>
    <scope>NUCLEOTIDE SEQUENCE [LARGE SCALE GENOMIC DNA]</scope>
    <source>
        <strain evidence="5">DSM 17365 / JCM 13257 / WB4</strain>
    </source>
</reference>
<organism evidence="4 5">
    <name type="scientific">Paludibacter propionicigenes (strain DSM 17365 / JCM 13257 / WB4)</name>
    <dbReference type="NCBI Taxonomy" id="694427"/>
    <lineage>
        <taxon>Bacteria</taxon>
        <taxon>Pseudomonadati</taxon>
        <taxon>Bacteroidota</taxon>
        <taxon>Bacteroidia</taxon>
        <taxon>Bacteroidales</taxon>
        <taxon>Paludibacteraceae</taxon>
        <taxon>Paludibacter</taxon>
    </lineage>
</organism>
<evidence type="ECO:0000256" key="3">
    <source>
        <dbReference type="ARBA" id="ARBA00023002"/>
    </source>
</evidence>
<gene>
    <name evidence="4" type="ordered locus">Palpr_2573</name>
</gene>
<dbReference type="EMBL" id="CP002345">
    <property type="protein sequence ID" value="ADQ80705.1"/>
    <property type="molecule type" value="Genomic_DNA"/>
</dbReference>